<gene>
    <name evidence="2" type="ORF">AVEN_128080_1</name>
</gene>
<dbReference type="AlphaFoldDB" id="A0A4Y2A010"/>
<keyword evidence="3" id="KW-1185">Reference proteome</keyword>
<reference evidence="2 3" key="1">
    <citation type="journal article" date="2019" name="Sci. Rep.">
        <title>Orb-weaving spider Araneus ventricosus genome elucidates the spidroin gene catalogue.</title>
        <authorList>
            <person name="Kono N."/>
            <person name="Nakamura H."/>
            <person name="Ohtoshi R."/>
            <person name="Moran D.A.P."/>
            <person name="Shinohara A."/>
            <person name="Yoshida Y."/>
            <person name="Fujiwara M."/>
            <person name="Mori M."/>
            <person name="Tomita M."/>
            <person name="Arakawa K."/>
        </authorList>
    </citation>
    <scope>NUCLEOTIDE SEQUENCE [LARGE SCALE GENOMIC DNA]</scope>
</reference>
<dbReference type="Pfam" id="PF21530">
    <property type="entry name" value="Pif1_2B_dom"/>
    <property type="match status" value="1"/>
</dbReference>
<accession>A0A4Y2A010</accession>
<dbReference type="EMBL" id="BGPR01000002">
    <property type="protein sequence ID" value="GBL72887.1"/>
    <property type="molecule type" value="Genomic_DNA"/>
</dbReference>
<evidence type="ECO:0000313" key="3">
    <source>
        <dbReference type="Proteomes" id="UP000499080"/>
    </source>
</evidence>
<organism evidence="2 3">
    <name type="scientific">Araneus ventricosus</name>
    <name type="common">Orbweaver spider</name>
    <name type="synonym">Epeira ventricosa</name>
    <dbReference type="NCBI Taxonomy" id="182803"/>
    <lineage>
        <taxon>Eukaryota</taxon>
        <taxon>Metazoa</taxon>
        <taxon>Ecdysozoa</taxon>
        <taxon>Arthropoda</taxon>
        <taxon>Chelicerata</taxon>
        <taxon>Arachnida</taxon>
        <taxon>Araneae</taxon>
        <taxon>Araneomorphae</taxon>
        <taxon>Entelegynae</taxon>
        <taxon>Araneoidea</taxon>
        <taxon>Araneidae</taxon>
        <taxon>Araneus</taxon>
    </lineage>
</organism>
<dbReference type="PANTHER" id="PTHR10492">
    <property type="match status" value="1"/>
</dbReference>
<comment type="caution">
    <text evidence="2">The sequence shown here is derived from an EMBL/GenBank/DDBJ whole genome shotgun (WGS) entry which is preliminary data.</text>
</comment>
<name>A0A4Y2A010_ARAVE</name>
<proteinExistence type="predicted"/>
<feature type="domain" description="DNA helicase Pif1-like 2B" evidence="1">
    <location>
        <begin position="12"/>
        <end position="57"/>
    </location>
</feature>
<evidence type="ECO:0000259" key="1">
    <source>
        <dbReference type="Pfam" id="PF21530"/>
    </source>
</evidence>
<dbReference type="Proteomes" id="UP000499080">
    <property type="component" value="Unassembled WGS sequence"/>
</dbReference>
<dbReference type="InterPro" id="IPR049163">
    <property type="entry name" value="Pif1-like_2B_dom"/>
</dbReference>
<protein>
    <recommendedName>
        <fullName evidence="1">DNA helicase Pif1-like 2B domain-containing protein</fullName>
    </recommendedName>
</protein>
<dbReference type="OrthoDB" id="272985at2759"/>
<evidence type="ECO:0000313" key="2">
    <source>
        <dbReference type="EMBL" id="GBL72887.1"/>
    </source>
</evidence>
<sequence>MDNEQVTSYPVEFLNSLELSRVPFHKLRLKDGVPILLIRNLDEPILSNGTRLKITQLGPNIVRATVMTQIAILVCSEVAAILLCKSASLYVVYQLCSKLVLQLWCEVCHKYHIVPSY</sequence>
<dbReference type="PANTHER" id="PTHR10492:SF57">
    <property type="entry name" value="ATP-DEPENDENT DNA HELICASE"/>
    <property type="match status" value="1"/>
</dbReference>